<sequence length="222" mass="24843">MYDVCVGLGYHCESTYQLRRITGVERAHFFDWLDLDLIAVKETIEADFANVLRPGLGEPFSDGACVRDRGSNIRFFHEFHAPEGAPLTPALIAEQHPAVRAKFTHLADRWRALTASRSRVLYVHQDAFDESAAPDLADLHRLLRSRYPDHAFDLLWLRRTPPADADALPPGILWGTAALSPGRWEGDDAAWDAALAPLDIPRRIPGTPDTRPHPPEEPCPQT</sequence>
<organism evidence="2 3">
    <name type="scientific">Streptomyces griseus subsp. griseus (strain JCM 4626 / CBS 651.72 / NBRC 13350 / KCC S-0626 / ISP 5235)</name>
    <dbReference type="NCBI Taxonomy" id="455632"/>
    <lineage>
        <taxon>Bacteria</taxon>
        <taxon>Bacillati</taxon>
        <taxon>Actinomycetota</taxon>
        <taxon>Actinomycetes</taxon>
        <taxon>Kitasatosporales</taxon>
        <taxon>Streptomycetaceae</taxon>
        <taxon>Streptomyces</taxon>
    </lineage>
</organism>
<proteinExistence type="predicted"/>
<dbReference type="eggNOG" id="ENOG5033BQZ">
    <property type="taxonomic scope" value="Bacteria"/>
</dbReference>
<reference evidence="3" key="1">
    <citation type="journal article" date="2008" name="J. Bacteriol.">
        <title>Genome sequence of the streptomycin-producing microorganism Streptomyces griseus IFO 13350.</title>
        <authorList>
            <person name="Ohnishi Y."/>
            <person name="Ishikawa J."/>
            <person name="Hara H."/>
            <person name="Suzuki H."/>
            <person name="Ikenoya M."/>
            <person name="Ikeda H."/>
            <person name="Yamashita A."/>
            <person name="Hattori M."/>
            <person name="Horinouchi S."/>
        </authorList>
    </citation>
    <scope>NUCLEOTIDE SEQUENCE [LARGE SCALE GENOMIC DNA]</scope>
    <source>
        <strain evidence="3">JCM 4626 / NBRC 13350</strain>
    </source>
</reference>
<dbReference type="EMBL" id="AP009493">
    <property type="protein sequence ID" value="BAG18007.1"/>
    <property type="molecule type" value="Genomic_DNA"/>
</dbReference>
<dbReference type="HOGENOM" id="CLU_087915_0_0_11"/>
<dbReference type="KEGG" id="sgr:SGR_1178"/>
<dbReference type="Proteomes" id="UP000001685">
    <property type="component" value="Chromosome"/>
</dbReference>
<gene>
    <name evidence="2" type="ordered locus">SGR_1178</name>
</gene>
<protein>
    <recommendedName>
        <fullName evidence="4">Papain-like cysteine peptidase</fullName>
    </recommendedName>
</protein>
<evidence type="ECO:0000313" key="2">
    <source>
        <dbReference type="EMBL" id="BAG18007.1"/>
    </source>
</evidence>
<dbReference type="AlphaFoldDB" id="B1VV23"/>
<name>B1VV23_STRGG</name>
<accession>B1VV23</accession>
<evidence type="ECO:0000313" key="3">
    <source>
        <dbReference type="Proteomes" id="UP000001685"/>
    </source>
</evidence>
<evidence type="ECO:0008006" key="4">
    <source>
        <dbReference type="Google" id="ProtNLM"/>
    </source>
</evidence>
<feature type="region of interest" description="Disordered" evidence="1">
    <location>
        <begin position="200"/>
        <end position="222"/>
    </location>
</feature>
<dbReference type="PATRIC" id="fig|455632.4.peg.1178"/>
<dbReference type="RefSeq" id="WP_012378354.1">
    <property type="nucleotide sequence ID" value="NC_010572.1"/>
</dbReference>
<evidence type="ECO:0000256" key="1">
    <source>
        <dbReference type="SAM" id="MobiDB-lite"/>
    </source>
</evidence>